<sequence>MNREGFSCVLKTFYNSYRSNIKLFLHFIIGYRKKKLITVLQDMLFKGIIVFLGIIHAVVSSFGFGVNTDTRQIIFRYNLVPRIPRFYWNQRVPDYDEYEHIDDWSCT</sequence>
<protein>
    <submittedName>
        <fullName evidence="3">Uncharacterized protein LOC116413323</fullName>
    </submittedName>
</protein>
<evidence type="ECO:0000256" key="1">
    <source>
        <dbReference type="SAM" id="Phobius"/>
    </source>
</evidence>
<name>A0A6J3C4J0_GALME</name>
<reference evidence="3" key="1">
    <citation type="submission" date="2025-08" db="UniProtKB">
        <authorList>
            <consortium name="RefSeq"/>
        </authorList>
    </citation>
    <scope>IDENTIFICATION</scope>
    <source>
        <tissue evidence="3">Whole larvae</tissue>
    </source>
</reference>
<dbReference type="InParanoid" id="A0A6J3C4J0"/>
<dbReference type="Proteomes" id="UP001652740">
    <property type="component" value="Unplaced"/>
</dbReference>
<dbReference type="RefSeq" id="XP_031767622.1">
    <property type="nucleotide sequence ID" value="XM_031911762.2"/>
</dbReference>
<dbReference type="KEGG" id="gmw:116413323"/>
<accession>A0A6J3C4J0</accession>
<dbReference type="AlphaFoldDB" id="A0A6J3C4J0"/>
<keyword evidence="1" id="KW-0812">Transmembrane</keyword>
<gene>
    <name evidence="3" type="primary">LOC116413323</name>
</gene>
<dbReference type="GeneID" id="116413323"/>
<keyword evidence="1" id="KW-1133">Transmembrane helix</keyword>
<evidence type="ECO:0000313" key="2">
    <source>
        <dbReference type="Proteomes" id="UP001652740"/>
    </source>
</evidence>
<keyword evidence="2" id="KW-1185">Reference proteome</keyword>
<keyword evidence="1" id="KW-0472">Membrane</keyword>
<organism evidence="2 3">
    <name type="scientific">Galleria mellonella</name>
    <name type="common">Greater wax moth</name>
    <dbReference type="NCBI Taxonomy" id="7137"/>
    <lineage>
        <taxon>Eukaryota</taxon>
        <taxon>Metazoa</taxon>
        <taxon>Ecdysozoa</taxon>
        <taxon>Arthropoda</taxon>
        <taxon>Hexapoda</taxon>
        <taxon>Insecta</taxon>
        <taxon>Pterygota</taxon>
        <taxon>Neoptera</taxon>
        <taxon>Endopterygota</taxon>
        <taxon>Lepidoptera</taxon>
        <taxon>Glossata</taxon>
        <taxon>Ditrysia</taxon>
        <taxon>Pyraloidea</taxon>
        <taxon>Pyralidae</taxon>
        <taxon>Galleriinae</taxon>
        <taxon>Galleria</taxon>
    </lineage>
</organism>
<feature type="transmembrane region" description="Helical" evidence="1">
    <location>
        <begin position="43"/>
        <end position="66"/>
    </location>
</feature>
<proteinExistence type="predicted"/>
<evidence type="ECO:0000313" key="3">
    <source>
        <dbReference type="RefSeq" id="XP_031767622.1"/>
    </source>
</evidence>